<name>A0ABW0MWV2_9ACTN</name>
<keyword evidence="3" id="KW-1185">Reference proteome</keyword>
<keyword evidence="1" id="KW-0812">Transmembrane</keyword>
<evidence type="ECO:0000313" key="2">
    <source>
        <dbReference type="EMBL" id="MFC5492385.1"/>
    </source>
</evidence>
<gene>
    <name evidence="2" type="ORF">ACFPKY_04710</name>
</gene>
<reference evidence="3" key="1">
    <citation type="journal article" date="2019" name="Int. J. Syst. Evol. Microbiol.">
        <title>The Global Catalogue of Microorganisms (GCM) 10K type strain sequencing project: providing services to taxonomists for standard genome sequencing and annotation.</title>
        <authorList>
            <consortium name="The Broad Institute Genomics Platform"/>
            <consortium name="The Broad Institute Genome Sequencing Center for Infectious Disease"/>
            <person name="Wu L."/>
            <person name="Ma J."/>
        </authorList>
    </citation>
    <scope>NUCLEOTIDE SEQUENCE [LARGE SCALE GENOMIC DNA]</scope>
    <source>
        <strain evidence="3">KACC 13778</strain>
    </source>
</reference>
<dbReference type="Proteomes" id="UP001595956">
    <property type="component" value="Unassembled WGS sequence"/>
</dbReference>
<comment type="caution">
    <text evidence="2">The sequence shown here is derived from an EMBL/GenBank/DDBJ whole genome shotgun (WGS) entry which is preliminary data.</text>
</comment>
<keyword evidence="1" id="KW-1133">Transmembrane helix</keyword>
<dbReference type="RefSeq" id="WP_345176375.1">
    <property type="nucleotide sequence ID" value="NZ_BAABFQ010000006.1"/>
</dbReference>
<sequence>MASQMNRGKRNSLLLLVLLGVVINLPLLHSTWTDSRIQADGVDVTATVVDESTRDGNWLSFTFPEDVDPDQETWHVEVDQATYDEAQRTGQLEVRVIEDDPGSFQADGEVESNVVLVFTAVADVILLLLFLLMWRSSGRLRGQLRAIALEDVERGGAGVVLERLQGEEYLIRGDVLELEPGRVVIDLGNRSVVVLLDGHANPVGYQQSAQVRARLL</sequence>
<accession>A0ABW0MWV2</accession>
<proteinExistence type="predicted"/>
<dbReference type="EMBL" id="JBHSMD010000001">
    <property type="protein sequence ID" value="MFC5492385.1"/>
    <property type="molecule type" value="Genomic_DNA"/>
</dbReference>
<evidence type="ECO:0000256" key="1">
    <source>
        <dbReference type="SAM" id="Phobius"/>
    </source>
</evidence>
<protein>
    <recommendedName>
        <fullName evidence="4">DUF3592 domain-containing protein</fullName>
    </recommendedName>
</protein>
<organism evidence="2 3">
    <name type="scientific">Nocardioides caricicola</name>
    <dbReference type="NCBI Taxonomy" id="634770"/>
    <lineage>
        <taxon>Bacteria</taxon>
        <taxon>Bacillati</taxon>
        <taxon>Actinomycetota</taxon>
        <taxon>Actinomycetes</taxon>
        <taxon>Propionibacteriales</taxon>
        <taxon>Nocardioidaceae</taxon>
        <taxon>Nocardioides</taxon>
    </lineage>
</organism>
<keyword evidence="1" id="KW-0472">Membrane</keyword>
<feature type="transmembrane region" description="Helical" evidence="1">
    <location>
        <begin position="114"/>
        <end position="134"/>
    </location>
</feature>
<evidence type="ECO:0000313" key="3">
    <source>
        <dbReference type="Proteomes" id="UP001595956"/>
    </source>
</evidence>
<evidence type="ECO:0008006" key="4">
    <source>
        <dbReference type="Google" id="ProtNLM"/>
    </source>
</evidence>